<dbReference type="GO" id="GO:0005975">
    <property type="term" value="P:carbohydrate metabolic process"/>
    <property type="evidence" value="ECO:0007669"/>
    <property type="project" value="InterPro"/>
</dbReference>
<dbReference type="PANTHER" id="PTHR11742">
    <property type="entry name" value="MANNOSYL-OLIGOSACCHARIDE ALPHA-1,2-MANNOSIDASE-RELATED"/>
    <property type="match status" value="1"/>
</dbReference>
<evidence type="ECO:0000256" key="9">
    <source>
        <dbReference type="RuleBase" id="RU361193"/>
    </source>
</evidence>
<name>A0A6A6PGP8_9PEZI</name>
<dbReference type="InterPro" id="IPR050749">
    <property type="entry name" value="Glycosyl_Hydrolase_47"/>
</dbReference>
<feature type="active site" evidence="6">
    <location>
        <position position="315"/>
    </location>
</feature>
<feature type="disulfide bond" evidence="8">
    <location>
        <begin position="388"/>
        <end position="417"/>
    </location>
</feature>
<comment type="similarity">
    <text evidence="3 9">Belongs to the glycosyl hydrolase 47 family.</text>
</comment>
<dbReference type="GO" id="GO:0005509">
    <property type="term" value="F:calcium ion binding"/>
    <property type="evidence" value="ECO:0007669"/>
    <property type="project" value="InterPro"/>
</dbReference>
<evidence type="ECO:0000256" key="7">
    <source>
        <dbReference type="PIRSR" id="PIRSR601382-2"/>
    </source>
</evidence>
<keyword evidence="10" id="KW-0812">Transmembrane</keyword>
<dbReference type="GO" id="GO:0005783">
    <property type="term" value="C:endoplasmic reticulum"/>
    <property type="evidence" value="ECO:0007669"/>
    <property type="project" value="TreeGrafter"/>
</dbReference>
<feature type="transmembrane region" description="Helical" evidence="10">
    <location>
        <begin position="7"/>
        <end position="24"/>
    </location>
</feature>
<keyword evidence="12" id="KW-1185">Reference proteome</keyword>
<dbReference type="GO" id="GO:0004571">
    <property type="term" value="F:mannosyl-oligosaccharide 1,2-alpha-mannosidase activity"/>
    <property type="evidence" value="ECO:0007669"/>
    <property type="project" value="InterPro"/>
</dbReference>
<feature type="active site" description="Proton donor" evidence="6">
    <location>
        <position position="431"/>
    </location>
</feature>
<dbReference type="UniPathway" id="UPA00378"/>
<dbReference type="OrthoDB" id="8118055at2759"/>
<keyword evidence="5 8" id="KW-1015">Disulfide bond</keyword>
<keyword evidence="9" id="KW-0326">Glycosidase</keyword>
<evidence type="ECO:0000313" key="12">
    <source>
        <dbReference type="Proteomes" id="UP000799767"/>
    </source>
</evidence>
<dbReference type="InterPro" id="IPR012341">
    <property type="entry name" value="6hp_glycosidase-like_sf"/>
</dbReference>
<organism evidence="11 12">
    <name type="scientific">Neohortaea acidophila</name>
    <dbReference type="NCBI Taxonomy" id="245834"/>
    <lineage>
        <taxon>Eukaryota</taxon>
        <taxon>Fungi</taxon>
        <taxon>Dikarya</taxon>
        <taxon>Ascomycota</taxon>
        <taxon>Pezizomycotina</taxon>
        <taxon>Dothideomycetes</taxon>
        <taxon>Dothideomycetidae</taxon>
        <taxon>Mycosphaerellales</taxon>
        <taxon>Teratosphaeriaceae</taxon>
        <taxon>Neohortaea</taxon>
    </lineage>
</organism>
<keyword evidence="4 9" id="KW-0378">Hydrolase</keyword>
<evidence type="ECO:0000256" key="5">
    <source>
        <dbReference type="ARBA" id="ARBA00023157"/>
    </source>
</evidence>
<evidence type="ECO:0000256" key="1">
    <source>
        <dbReference type="ARBA" id="ARBA00001913"/>
    </source>
</evidence>
<comment type="pathway">
    <text evidence="2">Protein modification; protein glycosylation.</text>
</comment>
<dbReference type="RefSeq" id="XP_033585481.1">
    <property type="nucleotide sequence ID" value="XM_033731781.1"/>
</dbReference>
<protein>
    <recommendedName>
        <fullName evidence="9">alpha-1,2-Mannosidase</fullName>
        <ecNumber evidence="9">3.2.1.-</ecNumber>
    </recommendedName>
</protein>
<feature type="binding site" evidence="7">
    <location>
        <position position="585"/>
    </location>
    <ligand>
        <name>Ca(2+)</name>
        <dbReference type="ChEBI" id="CHEBI:29108"/>
    </ligand>
</feature>
<gene>
    <name evidence="11" type="ORF">BDY17DRAFT_258517</name>
</gene>
<evidence type="ECO:0000313" key="11">
    <source>
        <dbReference type="EMBL" id="KAF2478911.1"/>
    </source>
</evidence>
<proteinExistence type="inferred from homology"/>
<evidence type="ECO:0000256" key="3">
    <source>
        <dbReference type="ARBA" id="ARBA00007658"/>
    </source>
</evidence>
<dbReference type="GO" id="GO:0016020">
    <property type="term" value="C:membrane"/>
    <property type="evidence" value="ECO:0007669"/>
    <property type="project" value="InterPro"/>
</dbReference>
<dbReference type="Pfam" id="PF01532">
    <property type="entry name" value="Glyco_hydro_47"/>
    <property type="match status" value="1"/>
</dbReference>
<evidence type="ECO:0000256" key="10">
    <source>
        <dbReference type="SAM" id="Phobius"/>
    </source>
</evidence>
<keyword evidence="7" id="KW-0479">Metal-binding</keyword>
<dbReference type="PANTHER" id="PTHR11742:SF89">
    <property type="entry name" value="ALPHA-1,2-MANNOSIDASE"/>
    <property type="match status" value="1"/>
</dbReference>
<dbReference type="Gene3D" id="1.50.10.10">
    <property type="match status" value="1"/>
</dbReference>
<keyword evidence="7" id="KW-0106">Calcium</keyword>
<evidence type="ECO:0000256" key="8">
    <source>
        <dbReference type="PIRSR" id="PIRSR601382-3"/>
    </source>
</evidence>
<dbReference type="InterPro" id="IPR036026">
    <property type="entry name" value="Seven-hairpin_glycosidases"/>
</dbReference>
<dbReference type="InterPro" id="IPR001382">
    <property type="entry name" value="Glyco_hydro_47"/>
</dbReference>
<evidence type="ECO:0000256" key="4">
    <source>
        <dbReference type="ARBA" id="ARBA00022801"/>
    </source>
</evidence>
<dbReference type="GO" id="GO:0036503">
    <property type="term" value="P:ERAD pathway"/>
    <property type="evidence" value="ECO:0007669"/>
    <property type="project" value="UniProtKB-ARBA"/>
</dbReference>
<comment type="cofactor">
    <cofactor evidence="1 7">
        <name>Ca(2+)</name>
        <dbReference type="ChEBI" id="CHEBI:29108"/>
    </cofactor>
</comment>
<dbReference type="FunFam" id="1.50.10.10:FF:000037">
    <property type="entry name" value="alpha-1,2-Mannosidase"/>
    <property type="match status" value="1"/>
</dbReference>
<dbReference type="AlphaFoldDB" id="A0A6A6PGP8"/>
<keyword evidence="10" id="KW-0472">Membrane</keyword>
<sequence length="597" mass="67940">MIFYRRYAIYLGVGICLLVLLRHFRHSQARNGPLTKSASGEPLIDPVTGRLRWELVPVRFPVGSIKPLSTVKPRALPSVQYRFPPETGEHAAKQKVRQLAVRQTFERCWTAYREHAWMADEVAPLSGSSYNTFGGWAATLVDSLDTLWIMGLKTEFWEAVTATLKIDLTYSTDDTINVFETTIRHLGGLLAAYDLSGDRRLLSKAKQFGDMLIVAFDTPNRMPITRWQPYAALLASQEANERVLVAEIGSLSMEFTRLSQLTGDPKWYDATDRITRKFAEQQHKTNQPGMWPVTINAKDADFTQDSFFTLSAMSDSLYEYFPKMHALLGGDDPIYRKLYEDSMKTATEYNLFRPMTPDNADILISGQVQRHSQDSVAGLDPQGQHLVCFAGGMFALGSKLFEIPAHMSIARKLVDGCIWTYKALPLGIMPEVFRMTMCESMVSCEWNKTTWLEDVQERNARSSHSSIEDIVRQNRLPPGFSQISDRRYILRPEAIESVFLLYRMTGEEYLLDAAWDMFTAISNYTQTILANAALKDITLANDDAGLQKNKEDSMESFWLAETLKYFYLIFSEPSLISLDDYVFNTEAHPLKRRLPSE</sequence>
<evidence type="ECO:0000256" key="6">
    <source>
        <dbReference type="PIRSR" id="PIRSR601382-1"/>
    </source>
</evidence>
<feature type="active site" evidence="6">
    <location>
        <position position="493"/>
    </location>
</feature>
<keyword evidence="10" id="KW-1133">Transmembrane helix</keyword>
<evidence type="ECO:0000256" key="2">
    <source>
        <dbReference type="ARBA" id="ARBA00004922"/>
    </source>
</evidence>
<reference evidence="11" key="1">
    <citation type="journal article" date="2020" name="Stud. Mycol.">
        <title>101 Dothideomycetes genomes: a test case for predicting lifestyles and emergence of pathogens.</title>
        <authorList>
            <person name="Haridas S."/>
            <person name="Albert R."/>
            <person name="Binder M."/>
            <person name="Bloem J."/>
            <person name="Labutti K."/>
            <person name="Salamov A."/>
            <person name="Andreopoulos B."/>
            <person name="Baker S."/>
            <person name="Barry K."/>
            <person name="Bills G."/>
            <person name="Bluhm B."/>
            <person name="Cannon C."/>
            <person name="Castanera R."/>
            <person name="Culley D."/>
            <person name="Daum C."/>
            <person name="Ezra D."/>
            <person name="Gonzalez J."/>
            <person name="Henrissat B."/>
            <person name="Kuo A."/>
            <person name="Liang C."/>
            <person name="Lipzen A."/>
            <person name="Lutzoni F."/>
            <person name="Magnuson J."/>
            <person name="Mondo S."/>
            <person name="Nolan M."/>
            <person name="Ohm R."/>
            <person name="Pangilinan J."/>
            <person name="Park H.-J."/>
            <person name="Ramirez L."/>
            <person name="Alfaro M."/>
            <person name="Sun H."/>
            <person name="Tritt A."/>
            <person name="Yoshinaga Y."/>
            <person name="Zwiers L.-H."/>
            <person name="Turgeon B."/>
            <person name="Goodwin S."/>
            <person name="Spatafora J."/>
            <person name="Crous P."/>
            <person name="Grigoriev I."/>
        </authorList>
    </citation>
    <scope>NUCLEOTIDE SEQUENCE</scope>
    <source>
        <strain evidence="11">CBS 113389</strain>
    </source>
</reference>
<accession>A0A6A6PGP8</accession>
<dbReference type="Proteomes" id="UP000799767">
    <property type="component" value="Unassembled WGS sequence"/>
</dbReference>
<dbReference type="EMBL" id="MU001643">
    <property type="protein sequence ID" value="KAF2478911.1"/>
    <property type="molecule type" value="Genomic_DNA"/>
</dbReference>
<dbReference type="EC" id="3.2.1.-" evidence="9"/>
<dbReference type="GeneID" id="54472783"/>
<dbReference type="SUPFAM" id="SSF48225">
    <property type="entry name" value="Seven-hairpin glycosidases"/>
    <property type="match status" value="1"/>
</dbReference>
<dbReference type="PRINTS" id="PR00747">
    <property type="entry name" value="GLYHDRLASE47"/>
</dbReference>
<feature type="active site" description="Proton donor" evidence="6">
    <location>
        <position position="180"/>
    </location>
</feature>